<feature type="signal peptide" evidence="1">
    <location>
        <begin position="1"/>
        <end position="22"/>
    </location>
</feature>
<protein>
    <submittedName>
        <fullName evidence="3">DUF6160 family protein</fullName>
    </submittedName>
</protein>
<dbReference type="Proteomes" id="UP001147830">
    <property type="component" value="Unassembled WGS sequence"/>
</dbReference>
<sequence length="323" mass="32154">MKFLKKASLAAAIAAASFSAQAEMVALDDATMSATTGQAGVTIEIEIGGSGISVGEIEYTDEGSVSLQNLTVNNVNGLTQTIDVDAKGNLLIGMTGVTGMEIALGDTAADTTGQFSAVALRSDAGETSELVNNLDMTVNLGASKTAIMNLAAGTNTVDFTDVGGFGGNAIFNRTSLPTGANSGSVAILSKSSIEITDMNVGAFGYTVQQAETRADDAAYGGNGNGVIDGAEQATADSLANGSAVQVSGLKFYGTGGAGTAATMEQVIWAKGGSVAQGGGVYIQMGEIAGTLDIAGISMGGASIGSVKVSDINLAGMTQRIYGH</sequence>
<evidence type="ECO:0000313" key="4">
    <source>
        <dbReference type="Proteomes" id="UP001147830"/>
    </source>
</evidence>
<evidence type="ECO:0000256" key="1">
    <source>
        <dbReference type="SAM" id="SignalP"/>
    </source>
</evidence>
<proteinExistence type="predicted"/>
<keyword evidence="1" id="KW-0732">Signal</keyword>
<reference evidence="3" key="1">
    <citation type="journal article" date="2022" name="Front. Microbiol.">
        <title>Genome-based taxonomic rearrangement of Oceanobacter-related bacteria including the description of Thalassolituus hydrocarbonoclasticus sp. nov. and Thalassolituus pacificus sp. nov. and emended description of the genus Thalassolituus.</title>
        <authorList>
            <person name="Dong C."/>
            <person name="Wei L."/>
            <person name="Wang J."/>
            <person name="Lai Q."/>
            <person name="Huang Z."/>
            <person name="Shao Z."/>
        </authorList>
    </citation>
    <scope>NUCLEOTIDE SEQUENCE</scope>
    <source>
        <strain evidence="3">59MF3M-4</strain>
    </source>
</reference>
<dbReference type="EMBL" id="JAOANI010000019">
    <property type="protein sequence ID" value="MCT7359786.1"/>
    <property type="molecule type" value="Genomic_DNA"/>
</dbReference>
<feature type="chain" id="PRO_5040827452" evidence="1">
    <location>
        <begin position="23"/>
        <end position="323"/>
    </location>
</feature>
<keyword evidence="4" id="KW-1185">Reference proteome</keyword>
<comment type="caution">
    <text evidence="3">The sequence shown here is derived from an EMBL/GenBank/DDBJ whole genome shotgun (WGS) entry which is preliminary data.</text>
</comment>
<gene>
    <name evidence="3" type="ORF">NYR02_12270</name>
</gene>
<dbReference type="Pfam" id="PF19657">
    <property type="entry name" value="DUF6160"/>
    <property type="match status" value="1"/>
</dbReference>
<organism evidence="3 4">
    <name type="scientific">Thalassolituus pacificus</name>
    <dbReference type="NCBI Taxonomy" id="2975440"/>
    <lineage>
        <taxon>Bacteria</taxon>
        <taxon>Pseudomonadati</taxon>
        <taxon>Pseudomonadota</taxon>
        <taxon>Gammaproteobacteria</taxon>
        <taxon>Oceanospirillales</taxon>
        <taxon>Oceanospirillaceae</taxon>
        <taxon>Thalassolituus</taxon>
    </lineage>
</organism>
<name>A0A9X2WGN3_9GAMM</name>
<reference evidence="3" key="2">
    <citation type="submission" date="2022-08" db="EMBL/GenBank/DDBJ databases">
        <authorList>
            <person name="Dong C."/>
        </authorList>
    </citation>
    <scope>NUCLEOTIDE SEQUENCE</scope>
    <source>
        <strain evidence="3">59MF3M-4</strain>
    </source>
</reference>
<accession>A0A9X2WGN3</accession>
<evidence type="ECO:0000259" key="2">
    <source>
        <dbReference type="Pfam" id="PF19657"/>
    </source>
</evidence>
<dbReference type="AlphaFoldDB" id="A0A9X2WGN3"/>
<dbReference type="RefSeq" id="WP_260976643.1">
    <property type="nucleotide sequence ID" value="NZ_JAOANI010000019.1"/>
</dbReference>
<feature type="domain" description="DUF6160" evidence="2">
    <location>
        <begin position="1"/>
        <end position="80"/>
    </location>
</feature>
<dbReference type="InterPro" id="IPR046158">
    <property type="entry name" value="DUF6160"/>
</dbReference>
<evidence type="ECO:0000313" key="3">
    <source>
        <dbReference type="EMBL" id="MCT7359786.1"/>
    </source>
</evidence>